<dbReference type="Proteomes" id="UP000184040">
    <property type="component" value="Unassembled WGS sequence"/>
</dbReference>
<name>A0A1M6M2S7_9RHOB</name>
<evidence type="ECO:0000313" key="2">
    <source>
        <dbReference type="EMBL" id="SHJ77663.1"/>
    </source>
</evidence>
<sequence length="560" mass="59923">MSAPGQREESQAETAPRQPIRPLGHRSGTYSFVAPCGQIRHLRADQLEAGKGVRSLFTNISPEVARWCEATFDKPISAWGMEEARAAGNWIIEACNAVGLYDDERADHCSTGVWRTEHDEAVAHCGDRVVTADGTAVPVAVFESAHTMVGASAINPPVSDPCLAAQLNTLLQNIRRGWGWARPIDAEVYLGWVAAAFLGGFPDWRTHLHVSGGRGSGKSSLMEVTSLMLGDLAGGILNDVTEAGIRQARNNQARPLLMDEFEPEQGRSSRQGSIISFIRLMSGGGGGKIARGSSDHTSKSFRALGPVYLSAINHVEFAPQDRSRFVFLQLDALPALGGPVEGAERLQQTRKMAKRLSSALWARMLAQSVRWDRDYLAVKASLDAKGADARQAATIATIVLGRDLLLYEGSITEERLEHAEELMRAMLADASVSTGDSEAEDALGCALDCVIPLDHGVGRSVREILGSLLADIGEAVLGGEAALNRAGVFIRWPQREIAIRTGAKVKLFEDSKWAGGAHSSALSKLPGAAKSANSINLAPGNKQRAVLIPIGILGFESSSK</sequence>
<dbReference type="STRING" id="313368.SAMN04488012_11919"/>
<evidence type="ECO:0008006" key="4">
    <source>
        <dbReference type="Google" id="ProtNLM"/>
    </source>
</evidence>
<feature type="region of interest" description="Disordered" evidence="1">
    <location>
        <begin position="1"/>
        <end position="26"/>
    </location>
</feature>
<gene>
    <name evidence="2" type="ORF">SAMN04488012_11919</name>
</gene>
<dbReference type="EMBL" id="FQZA01000019">
    <property type="protein sequence ID" value="SHJ77663.1"/>
    <property type="molecule type" value="Genomic_DNA"/>
</dbReference>
<dbReference type="AlphaFoldDB" id="A0A1M6M2S7"/>
<organism evidence="2 3">
    <name type="scientific">Palleronia salina</name>
    <dbReference type="NCBI Taxonomy" id="313368"/>
    <lineage>
        <taxon>Bacteria</taxon>
        <taxon>Pseudomonadati</taxon>
        <taxon>Pseudomonadota</taxon>
        <taxon>Alphaproteobacteria</taxon>
        <taxon>Rhodobacterales</taxon>
        <taxon>Roseobacteraceae</taxon>
        <taxon>Palleronia</taxon>
    </lineage>
</organism>
<accession>A0A1M6M2S7</accession>
<evidence type="ECO:0000313" key="3">
    <source>
        <dbReference type="Proteomes" id="UP000184040"/>
    </source>
</evidence>
<proteinExistence type="predicted"/>
<evidence type="ECO:0000256" key="1">
    <source>
        <dbReference type="SAM" id="MobiDB-lite"/>
    </source>
</evidence>
<reference evidence="2 3" key="1">
    <citation type="submission" date="2016-11" db="EMBL/GenBank/DDBJ databases">
        <authorList>
            <person name="Jaros S."/>
            <person name="Januszkiewicz K."/>
            <person name="Wedrychowicz H."/>
        </authorList>
    </citation>
    <scope>NUCLEOTIDE SEQUENCE [LARGE SCALE GENOMIC DNA]</scope>
    <source>
        <strain evidence="2 3">DSM 26892</strain>
    </source>
</reference>
<keyword evidence="3" id="KW-1185">Reference proteome</keyword>
<protein>
    <recommendedName>
        <fullName evidence="4">DNA primase/helicase</fullName>
    </recommendedName>
</protein>
<feature type="compositionally biased region" description="Basic and acidic residues" evidence="1">
    <location>
        <begin position="1"/>
        <end position="10"/>
    </location>
</feature>